<dbReference type="AlphaFoldDB" id="A0A3P7J2N9"/>
<name>A0A3P7J2N9_STRVU</name>
<dbReference type="InterPro" id="IPR017072">
    <property type="entry name" value="TF_Spt6"/>
</dbReference>
<dbReference type="Proteomes" id="UP000270094">
    <property type="component" value="Unassembled WGS sequence"/>
</dbReference>
<proteinExistence type="predicted"/>
<dbReference type="GO" id="GO:0140673">
    <property type="term" value="P:transcription elongation-coupled chromatin remodeling"/>
    <property type="evidence" value="ECO:0007669"/>
    <property type="project" value="InterPro"/>
</dbReference>
<dbReference type="PANTHER" id="PTHR10145:SF6">
    <property type="entry name" value="TRANSCRIPTION ELONGATION FACTOR SPT6"/>
    <property type="match status" value="1"/>
</dbReference>
<dbReference type="PANTHER" id="PTHR10145">
    <property type="entry name" value="TRANSCRIPTION ELONGATION FACTOR SPT6"/>
    <property type="match status" value="1"/>
</dbReference>
<dbReference type="GO" id="GO:0008023">
    <property type="term" value="C:transcription elongation factor complex"/>
    <property type="evidence" value="ECO:0007669"/>
    <property type="project" value="TreeGrafter"/>
</dbReference>
<dbReference type="GO" id="GO:0031491">
    <property type="term" value="F:nucleosome binding"/>
    <property type="evidence" value="ECO:0007669"/>
    <property type="project" value="TreeGrafter"/>
</dbReference>
<dbReference type="Gene3D" id="1.10.3500.10">
    <property type="entry name" value="Tex N-terminal region-like"/>
    <property type="match status" value="1"/>
</dbReference>
<dbReference type="InterPro" id="IPR023323">
    <property type="entry name" value="Tex-like_dom_sf"/>
</dbReference>
<dbReference type="OrthoDB" id="343921at2759"/>
<sequence>MVSRFGITARQLAENLDWKKHDVEQDPVGYVQTCKFQDLVAPKVAASDYTSSSFPTPEAVIAGAIYMMARELSREPAVNYNIFQARERIRQVYRENAKLYVRPTQKGREHLDETSPVWKNRYIKGKPVSLLEEEEFLYYHQAKKAEHLDVKFVFEQYTDNDVVRVLSDALLSEQPYRVDEYSEVVEEWNSIREKATRMAIDEMLLPFLEGEMEQKLLDEAKNSVLYVSYIVLNICSITKCGRAMYARLEPAAFHPSEEQLEDEDDDITRQ</sequence>
<dbReference type="SUPFAM" id="SSF158832">
    <property type="entry name" value="Tex N-terminal region-like"/>
    <property type="match status" value="1"/>
</dbReference>
<feature type="non-terminal residue" evidence="1">
    <location>
        <position position="270"/>
    </location>
</feature>
<dbReference type="GO" id="GO:0042393">
    <property type="term" value="F:histone binding"/>
    <property type="evidence" value="ECO:0007669"/>
    <property type="project" value="TreeGrafter"/>
</dbReference>
<evidence type="ECO:0000313" key="1">
    <source>
        <dbReference type="EMBL" id="VDM72214.1"/>
    </source>
</evidence>
<dbReference type="GO" id="GO:0034728">
    <property type="term" value="P:nucleosome organization"/>
    <property type="evidence" value="ECO:0007669"/>
    <property type="project" value="TreeGrafter"/>
</dbReference>
<dbReference type="EMBL" id="UYYB01024259">
    <property type="protein sequence ID" value="VDM72214.1"/>
    <property type="molecule type" value="Genomic_DNA"/>
</dbReference>
<protein>
    <submittedName>
        <fullName evidence="1">Uncharacterized protein</fullName>
    </submittedName>
</protein>
<reference evidence="1 2" key="1">
    <citation type="submission" date="2018-11" db="EMBL/GenBank/DDBJ databases">
        <authorList>
            <consortium name="Pathogen Informatics"/>
        </authorList>
    </citation>
    <scope>NUCLEOTIDE SEQUENCE [LARGE SCALE GENOMIC DNA]</scope>
</reference>
<gene>
    <name evidence="1" type="ORF">SVUK_LOCUS7212</name>
</gene>
<accession>A0A3P7J2N9</accession>
<evidence type="ECO:0000313" key="2">
    <source>
        <dbReference type="Proteomes" id="UP000270094"/>
    </source>
</evidence>
<keyword evidence="2" id="KW-1185">Reference proteome</keyword>
<organism evidence="1 2">
    <name type="scientific">Strongylus vulgaris</name>
    <name type="common">Blood worm</name>
    <dbReference type="NCBI Taxonomy" id="40348"/>
    <lineage>
        <taxon>Eukaryota</taxon>
        <taxon>Metazoa</taxon>
        <taxon>Ecdysozoa</taxon>
        <taxon>Nematoda</taxon>
        <taxon>Chromadorea</taxon>
        <taxon>Rhabditida</taxon>
        <taxon>Rhabditina</taxon>
        <taxon>Rhabditomorpha</taxon>
        <taxon>Strongyloidea</taxon>
        <taxon>Strongylidae</taxon>
        <taxon>Strongylus</taxon>
    </lineage>
</organism>